<dbReference type="PANTHER" id="PTHR43798:SF33">
    <property type="entry name" value="HYDROLASE, PUTATIVE (AFU_ORTHOLOGUE AFUA_2G14860)-RELATED"/>
    <property type="match status" value="1"/>
</dbReference>
<dbReference type="SUPFAM" id="SSF53474">
    <property type="entry name" value="alpha/beta-Hydrolases"/>
    <property type="match status" value="1"/>
</dbReference>
<evidence type="ECO:0000313" key="3">
    <source>
        <dbReference type="Proteomes" id="UP000182241"/>
    </source>
</evidence>
<sequence>MRSEFSDAYDAVVAQWGVPVRRTDVDGPLARTRVLIGGDDDAPPLLCLPGGRDTGASWFGQAATLAASHRVLAPDLPGDAGGSERRGLRSRDDLPAWIDEVLDGLGATTADLLGYSLGAQIAVAYALARPDRVRALTVLDPTRVFASMRITTALRAVPVMAAPSSRRARAYATWETAGHWPPTPEFGRLASAAADGPRPRYAVPPQPRPDDLDALRELPGGVTVVVALRSRYHDGAAVARTVERRYPWMRVETLPVSHHELPFAYRP</sequence>
<dbReference type="Pfam" id="PF00561">
    <property type="entry name" value="Abhydrolase_1"/>
    <property type="match status" value="1"/>
</dbReference>
<organism evidence="2 3">
    <name type="scientific">Tsukamurella tyrosinosolvens</name>
    <dbReference type="NCBI Taxonomy" id="57704"/>
    <lineage>
        <taxon>Bacteria</taxon>
        <taxon>Bacillati</taxon>
        <taxon>Actinomycetota</taxon>
        <taxon>Actinomycetes</taxon>
        <taxon>Mycobacteriales</taxon>
        <taxon>Tsukamurellaceae</taxon>
        <taxon>Tsukamurella</taxon>
    </lineage>
</organism>
<proteinExistence type="predicted"/>
<dbReference type="GO" id="GO:0016020">
    <property type="term" value="C:membrane"/>
    <property type="evidence" value="ECO:0007669"/>
    <property type="project" value="TreeGrafter"/>
</dbReference>
<dbReference type="InterPro" id="IPR000073">
    <property type="entry name" value="AB_hydrolase_1"/>
</dbReference>
<dbReference type="RefSeq" id="WP_139286128.1">
    <property type="nucleotide sequence ID" value="NZ_CBDRGN010000001.1"/>
</dbReference>
<keyword evidence="3" id="KW-1185">Reference proteome</keyword>
<dbReference type="PRINTS" id="PR00111">
    <property type="entry name" value="ABHYDROLASE"/>
</dbReference>
<dbReference type="InterPro" id="IPR029058">
    <property type="entry name" value="AB_hydrolase_fold"/>
</dbReference>
<protein>
    <submittedName>
        <fullName evidence="2">Alpha/beta hydrolase fold</fullName>
    </submittedName>
</protein>
<accession>A0A1H4SB36</accession>
<evidence type="ECO:0000259" key="1">
    <source>
        <dbReference type="Pfam" id="PF00561"/>
    </source>
</evidence>
<dbReference type="STRING" id="57704.SAMN04489793_2228"/>
<dbReference type="AlphaFoldDB" id="A0A1H4SB36"/>
<evidence type="ECO:0000313" key="2">
    <source>
        <dbReference type="EMBL" id="SEC41269.1"/>
    </source>
</evidence>
<dbReference type="Proteomes" id="UP000182241">
    <property type="component" value="Unassembled WGS sequence"/>
</dbReference>
<keyword evidence="2" id="KW-0378">Hydrolase</keyword>
<dbReference type="Gene3D" id="3.40.50.1820">
    <property type="entry name" value="alpha/beta hydrolase"/>
    <property type="match status" value="1"/>
</dbReference>
<dbReference type="InterPro" id="IPR050266">
    <property type="entry name" value="AB_hydrolase_sf"/>
</dbReference>
<dbReference type="PANTHER" id="PTHR43798">
    <property type="entry name" value="MONOACYLGLYCEROL LIPASE"/>
    <property type="match status" value="1"/>
</dbReference>
<dbReference type="GO" id="GO:0016787">
    <property type="term" value="F:hydrolase activity"/>
    <property type="evidence" value="ECO:0007669"/>
    <property type="project" value="UniProtKB-KW"/>
</dbReference>
<name>A0A1H4SB36_TSUTY</name>
<reference evidence="3" key="1">
    <citation type="submission" date="2016-10" db="EMBL/GenBank/DDBJ databases">
        <authorList>
            <person name="Varghese N."/>
            <person name="Submissions S."/>
        </authorList>
    </citation>
    <scope>NUCLEOTIDE SEQUENCE [LARGE SCALE GENOMIC DNA]</scope>
    <source>
        <strain evidence="3">DSM 44234</strain>
    </source>
</reference>
<dbReference type="OrthoDB" id="5513277at2"/>
<feature type="domain" description="AB hydrolase-1" evidence="1">
    <location>
        <begin position="43"/>
        <end position="145"/>
    </location>
</feature>
<gene>
    <name evidence="2" type="ORF">SAMN04489793_2228</name>
</gene>
<dbReference type="EMBL" id="FNSA01000003">
    <property type="protein sequence ID" value="SEC41269.1"/>
    <property type="molecule type" value="Genomic_DNA"/>
</dbReference>